<keyword evidence="1" id="KW-0732">Signal</keyword>
<sequence length="195" mass="21530">MSLPRSLLALALVLCTGLAAASPRDELHQAFSRFLAAKSFRASVTDVKKGQQLSTLEFVAPDRYRIENGQGQMEQILIGGDAYTLIDGRRIKLPMPIQVDRIVGQYRNQAALDQLAQGLEVTALGAETVDGIATQVYAYTQTEPARSEVKVWVNSATGLPLQLESSGRFLRLKSTTRIRYYDFDDARIRVQAPAD</sequence>
<dbReference type="OrthoDB" id="5985410at2"/>
<feature type="signal peptide" evidence="1">
    <location>
        <begin position="1"/>
        <end position="21"/>
    </location>
</feature>
<keyword evidence="3" id="KW-1185">Reference proteome</keyword>
<gene>
    <name evidence="2" type="ORF">DFR29_11847</name>
</gene>
<dbReference type="AlphaFoldDB" id="A0A4R6YMX7"/>
<dbReference type="Gene3D" id="2.50.20.10">
    <property type="entry name" value="Lipoprotein localisation LolA/LolB/LppX"/>
    <property type="match status" value="1"/>
</dbReference>
<accession>A0A4R6YMX7</accession>
<dbReference type="EMBL" id="SNZH01000018">
    <property type="protein sequence ID" value="TDR38904.1"/>
    <property type="molecule type" value="Genomic_DNA"/>
</dbReference>
<evidence type="ECO:0000256" key="1">
    <source>
        <dbReference type="SAM" id="SignalP"/>
    </source>
</evidence>
<feature type="chain" id="PRO_5020991994" description="Outer membrane lipoprotein-sorting protein" evidence="1">
    <location>
        <begin position="22"/>
        <end position="195"/>
    </location>
</feature>
<dbReference type="Proteomes" id="UP000295293">
    <property type="component" value="Unassembled WGS sequence"/>
</dbReference>
<evidence type="ECO:0008006" key="4">
    <source>
        <dbReference type="Google" id="ProtNLM"/>
    </source>
</evidence>
<name>A0A4R6YMX7_9GAMM</name>
<proteinExistence type="predicted"/>
<evidence type="ECO:0000313" key="2">
    <source>
        <dbReference type="EMBL" id="TDR38904.1"/>
    </source>
</evidence>
<organism evidence="2 3">
    <name type="scientific">Tahibacter aquaticus</name>
    <dbReference type="NCBI Taxonomy" id="520092"/>
    <lineage>
        <taxon>Bacteria</taxon>
        <taxon>Pseudomonadati</taxon>
        <taxon>Pseudomonadota</taxon>
        <taxon>Gammaproteobacteria</taxon>
        <taxon>Lysobacterales</taxon>
        <taxon>Rhodanobacteraceae</taxon>
        <taxon>Tahibacter</taxon>
    </lineage>
</organism>
<protein>
    <recommendedName>
        <fullName evidence="4">Outer membrane lipoprotein-sorting protein</fullName>
    </recommendedName>
</protein>
<evidence type="ECO:0000313" key="3">
    <source>
        <dbReference type="Proteomes" id="UP000295293"/>
    </source>
</evidence>
<comment type="caution">
    <text evidence="2">The sequence shown here is derived from an EMBL/GenBank/DDBJ whole genome shotgun (WGS) entry which is preliminary data.</text>
</comment>
<reference evidence="2 3" key="1">
    <citation type="submission" date="2019-03" db="EMBL/GenBank/DDBJ databases">
        <title>Genomic Encyclopedia of Type Strains, Phase IV (KMG-IV): sequencing the most valuable type-strain genomes for metagenomic binning, comparative biology and taxonomic classification.</title>
        <authorList>
            <person name="Goeker M."/>
        </authorList>
    </citation>
    <scope>NUCLEOTIDE SEQUENCE [LARGE SCALE GENOMIC DNA]</scope>
    <source>
        <strain evidence="2 3">DSM 21667</strain>
    </source>
</reference>
<dbReference type="RefSeq" id="WP_133821126.1">
    <property type="nucleotide sequence ID" value="NZ_SNZH01000018.1"/>
</dbReference>